<sequence>MEGKITATAMVLLLLTLGAEADRCETHSRTYKGRCNNHNCWSICITEGNTGGFCKGTLLLKCMCTSECNGGGGGPLPPGGGVPAAQVRGRVTSYPRRLEEGVTSRPH</sequence>
<dbReference type="InterPro" id="IPR036574">
    <property type="entry name" value="Scorpion_toxin-like_sf"/>
</dbReference>
<feature type="region of interest" description="Disordered" evidence="2">
    <location>
        <begin position="75"/>
        <end position="107"/>
    </location>
</feature>
<name>A0A368PIH2_SETIT</name>
<keyword evidence="3" id="KW-0732">Signal</keyword>
<evidence type="ECO:0000256" key="2">
    <source>
        <dbReference type="SAM" id="MobiDB-lite"/>
    </source>
</evidence>
<evidence type="ECO:0000256" key="3">
    <source>
        <dbReference type="SAM" id="SignalP"/>
    </source>
</evidence>
<dbReference type="Pfam" id="PF00304">
    <property type="entry name" value="Gamma-thionin"/>
    <property type="match status" value="1"/>
</dbReference>
<evidence type="ECO:0000259" key="4">
    <source>
        <dbReference type="Pfam" id="PF00304"/>
    </source>
</evidence>
<dbReference type="PANTHER" id="PTHR33147">
    <property type="entry name" value="DEFENSIN-LIKE PROTEIN 1"/>
    <property type="match status" value="1"/>
</dbReference>
<keyword evidence="1" id="KW-1015">Disulfide bond</keyword>
<evidence type="ECO:0000256" key="1">
    <source>
        <dbReference type="ARBA" id="ARBA00023157"/>
    </source>
</evidence>
<dbReference type="EMBL" id="CM003528">
    <property type="protein sequence ID" value="RCV05284.1"/>
    <property type="molecule type" value="Genomic_DNA"/>
</dbReference>
<organism evidence="5">
    <name type="scientific">Setaria italica</name>
    <name type="common">Foxtail millet</name>
    <name type="synonym">Panicum italicum</name>
    <dbReference type="NCBI Taxonomy" id="4555"/>
    <lineage>
        <taxon>Eukaryota</taxon>
        <taxon>Viridiplantae</taxon>
        <taxon>Streptophyta</taxon>
        <taxon>Embryophyta</taxon>
        <taxon>Tracheophyta</taxon>
        <taxon>Spermatophyta</taxon>
        <taxon>Magnoliopsida</taxon>
        <taxon>Liliopsida</taxon>
        <taxon>Poales</taxon>
        <taxon>Poaceae</taxon>
        <taxon>PACMAD clade</taxon>
        <taxon>Panicoideae</taxon>
        <taxon>Panicodae</taxon>
        <taxon>Paniceae</taxon>
        <taxon>Cenchrinae</taxon>
        <taxon>Setaria</taxon>
    </lineage>
</organism>
<dbReference type="PANTHER" id="PTHR33147:SF103">
    <property type="entry name" value="GAMMA-THIONINS FAMILY PROTEIN"/>
    <property type="match status" value="1"/>
</dbReference>
<dbReference type="SUPFAM" id="SSF57095">
    <property type="entry name" value="Scorpion toxin-like"/>
    <property type="match status" value="1"/>
</dbReference>
<evidence type="ECO:0000313" key="5">
    <source>
        <dbReference type="EMBL" id="RCV05284.1"/>
    </source>
</evidence>
<dbReference type="InterPro" id="IPR003614">
    <property type="entry name" value="Knottins"/>
</dbReference>
<reference evidence="5" key="2">
    <citation type="submission" date="2015-07" db="EMBL/GenBank/DDBJ databases">
        <authorList>
            <person name="Noorani M."/>
        </authorList>
    </citation>
    <scope>NUCLEOTIDE SEQUENCE</scope>
    <source>
        <strain evidence="5">Yugu1</strain>
    </source>
</reference>
<protein>
    <recommendedName>
        <fullName evidence="4">Knottins-like domain-containing protein</fullName>
    </recommendedName>
</protein>
<dbReference type="Gene3D" id="3.30.30.10">
    <property type="entry name" value="Knottin, scorpion toxin-like"/>
    <property type="match status" value="1"/>
</dbReference>
<feature type="chain" id="PRO_5016579904" description="Knottins-like domain-containing protein" evidence="3">
    <location>
        <begin position="22"/>
        <end position="107"/>
    </location>
</feature>
<feature type="signal peptide" evidence="3">
    <location>
        <begin position="1"/>
        <end position="21"/>
    </location>
</feature>
<dbReference type="OrthoDB" id="680677at2759"/>
<reference evidence="5" key="1">
    <citation type="journal article" date="2012" name="Nat. Biotechnol.">
        <title>Reference genome sequence of the model plant Setaria.</title>
        <authorList>
            <person name="Bennetzen J.L."/>
            <person name="Schmutz J."/>
            <person name="Wang H."/>
            <person name="Percifield R."/>
            <person name="Hawkins J."/>
            <person name="Pontaroli A.C."/>
            <person name="Estep M."/>
            <person name="Feng L."/>
            <person name="Vaughn J.N."/>
            <person name="Grimwood J."/>
            <person name="Jenkins J."/>
            <person name="Barry K."/>
            <person name="Lindquist E."/>
            <person name="Hellsten U."/>
            <person name="Deshpande S."/>
            <person name="Wang X."/>
            <person name="Wu X."/>
            <person name="Mitros T."/>
            <person name="Triplett J."/>
            <person name="Yang X."/>
            <person name="Ye C.Y."/>
            <person name="Mauro-Herrera M."/>
            <person name="Wang L."/>
            <person name="Li P."/>
            <person name="Sharma M."/>
            <person name="Sharma R."/>
            <person name="Ronald P.C."/>
            <person name="Panaud O."/>
            <person name="Kellogg E.A."/>
            <person name="Brutnell T.P."/>
            <person name="Doust A.N."/>
            <person name="Tuskan G.A."/>
            <person name="Rokhsar D."/>
            <person name="Devos K.M."/>
        </authorList>
    </citation>
    <scope>NUCLEOTIDE SEQUENCE [LARGE SCALE GENOMIC DNA]</scope>
    <source>
        <strain evidence="5">Yugu1</strain>
    </source>
</reference>
<proteinExistence type="predicted"/>
<gene>
    <name evidence="5" type="ORF">SETIT_1G071000v2</name>
</gene>
<dbReference type="AlphaFoldDB" id="A0A368PIH2"/>
<accession>A0A368PIH2</accession>
<feature type="domain" description="Knottins-like" evidence="4">
    <location>
        <begin position="24"/>
        <end position="68"/>
    </location>
</feature>
<feature type="compositionally biased region" description="Basic and acidic residues" evidence="2">
    <location>
        <begin position="96"/>
        <end position="107"/>
    </location>
</feature>